<dbReference type="InterPro" id="IPR050907">
    <property type="entry name" value="SRSF"/>
</dbReference>
<dbReference type="GO" id="GO:0008380">
    <property type="term" value="P:RNA splicing"/>
    <property type="evidence" value="ECO:0007669"/>
    <property type="project" value="UniProtKB-KW"/>
</dbReference>
<dbReference type="GO" id="GO:0016607">
    <property type="term" value="C:nuclear speck"/>
    <property type="evidence" value="ECO:0000318"/>
    <property type="project" value="GO_Central"/>
</dbReference>
<dbReference type="GO" id="GO:0006397">
    <property type="term" value="P:mRNA processing"/>
    <property type="evidence" value="ECO:0007669"/>
    <property type="project" value="UniProtKB-KW"/>
</dbReference>
<dbReference type="PANTHER" id="PTHR23147">
    <property type="entry name" value="SERINE/ARGININE RICH SPLICING FACTOR"/>
    <property type="match status" value="1"/>
</dbReference>
<dbReference type="EMBL" id="CM001221">
    <property type="protein sequence ID" value="AES97524.2"/>
    <property type="molecule type" value="Genomic_DNA"/>
</dbReference>
<dbReference type="GO" id="GO:0003729">
    <property type="term" value="F:mRNA binding"/>
    <property type="evidence" value="ECO:0000318"/>
    <property type="project" value="GO_Central"/>
</dbReference>
<dbReference type="Proteomes" id="UP000002051">
    <property type="component" value="Chromosome 5"/>
</dbReference>
<dbReference type="InterPro" id="IPR012677">
    <property type="entry name" value="Nucleotide-bd_a/b_plait_sf"/>
</dbReference>
<feature type="domain" description="RRM" evidence="4">
    <location>
        <begin position="24"/>
        <end position="69"/>
    </location>
</feature>
<evidence type="ECO:0000256" key="3">
    <source>
        <dbReference type="ARBA" id="ARBA00023187"/>
    </source>
</evidence>
<accession>A0A0C3XKI8</accession>
<reference evidence="5 7" key="2">
    <citation type="journal article" date="2014" name="BMC Genomics">
        <title>An improved genome release (version Mt4.0) for the model legume Medicago truncatula.</title>
        <authorList>
            <person name="Tang H."/>
            <person name="Krishnakumar V."/>
            <person name="Bidwell S."/>
            <person name="Rosen B."/>
            <person name="Chan A."/>
            <person name="Zhou S."/>
            <person name="Gentzbittel L."/>
            <person name="Childs K.L."/>
            <person name="Yandell M."/>
            <person name="Gundlach H."/>
            <person name="Mayer K.F."/>
            <person name="Schwartz D.C."/>
            <person name="Town C.D."/>
        </authorList>
    </citation>
    <scope>GENOME REANNOTATION</scope>
    <source>
        <strain evidence="6 7">cv. Jemalong A17</strain>
    </source>
</reference>
<evidence type="ECO:0000313" key="5">
    <source>
        <dbReference type="EMBL" id="AES97524.2"/>
    </source>
</evidence>
<evidence type="ECO:0000256" key="1">
    <source>
        <dbReference type="ARBA" id="ARBA00022664"/>
    </source>
</evidence>
<dbReference type="PaxDb" id="3880-AES97524"/>
<evidence type="ECO:0000256" key="2">
    <source>
        <dbReference type="ARBA" id="ARBA00022728"/>
    </source>
</evidence>
<keyword evidence="1" id="KW-0507">mRNA processing</keyword>
<dbReference type="InterPro" id="IPR035979">
    <property type="entry name" value="RBD_domain_sf"/>
</dbReference>
<evidence type="ECO:0000313" key="6">
    <source>
        <dbReference type="EnsemblPlants" id="AES97524"/>
    </source>
</evidence>
<dbReference type="AlphaFoldDB" id="G7K0F5"/>
<dbReference type="Pfam" id="PF00076">
    <property type="entry name" value="RRM_1"/>
    <property type="match status" value="2"/>
</dbReference>
<sequence length="511" mass="58773">MSEKLERCSGMREESKNRVVWFTTQIPNEANTTDIWSVFAKYGQVVEVFIPNKLDKWGKRFGFVKFKDVGNEEVLRVRLEEMRIPNEANTTDIWSVFAKYGQVVEVFIPNKLDKWGKRFGFVKFKDVGNRKLKVNRARFGRETQQLVVQGVVEERRRTVVAAGEGPSIMTGKSFKQALGREKGQVEGRKEDRPVLMVQPSEEMLELLKWAYVGELHQNLEAKEVRQMLMMEGLSEIKIHGIPLHVWDEPLFKVVGNMFGAFVDFDEDTVSRNRLDFARIKVSTERTVRIDEKIEIVVVGAVLCLWVVEEEGGRRRGWKRERGWWMRLFQWGPKRVKDDSLNELMRSGQVEVVGPPTYGRGEEVDRCIRLEGDEGEAGLRLSVEDEKDWESHAPMQGVCGDFSGGQEERALLLENVNGTLHKAQLVEDADASELGGYEECFGDNTWVQNYCEGRQEKNGMGEHDGCGGQGGLRKNKHIRFMYEESEVSNCSDSIQEYDGDEQRLLTMRQRLR</sequence>
<accession>G7K0F5</accession>
<evidence type="ECO:0000313" key="7">
    <source>
        <dbReference type="Proteomes" id="UP000002051"/>
    </source>
</evidence>
<feature type="domain" description="RRM" evidence="4">
    <location>
        <begin position="84"/>
        <end position="127"/>
    </location>
</feature>
<dbReference type="EnsemblPlants" id="AES97524">
    <property type="protein sequence ID" value="AES97524"/>
    <property type="gene ID" value="MTR_5g055560"/>
</dbReference>
<proteinExistence type="predicted"/>
<dbReference type="InterPro" id="IPR000504">
    <property type="entry name" value="RRM_dom"/>
</dbReference>
<protein>
    <submittedName>
        <fullName evidence="5">RNA recognition motif</fullName>
    </submittedName>
</protein>
<evidence type="ECO:0000259" key="4">
    <source>
        <dbReference type="Pfam" id="PF00076"/>
    </source>
</evidence>
<dbReference type="HOGENOM" id="CLU_533601_0_0_1"/>
<keyword evidence="2" id="KW-0747">Spliceosome</keyword>
<dbReference type="CDD" id="cd00590">
    <property type="entry name" value="RRM_SF"/>
    <property type="match status" value="2"/>
</dbReference>
<keyword evidence="7" id="KW-1185">Reference proteome</keyword>
<gene>
    <name evidence="5" type="ordered locus">MTR_5g055560</name>
</gene>
<reference evidence="5 7" key="1">
    <citation type="journal article" date="2011" name="Nature">
        <title>The Medicago genome provides insight into the evolution of rhizobial symbioses.</title>
        <authorList>
            <person name="Young N.D."/>
            <person name="Debelle F."/>
            <person name="Oldroyd G.E."/>
            <person name="Geurts R."/>
            <person name="Cannon S.B."/>
            <person name="Udvardi M.K."/>
            <person name="Benedito V.A."/>
            <person name="Mayer K.F."/>
            <person name="Gouzy J."/>
            <person name="Schoof H."/>
            <person name="Van de Peer Y."/>
            <person name="Proost S."/>
            <person name="Cook D.R."/>
            <person name="Meyers B.C."/>
            <person name="Spannagl M."/>
            <person name="Cheung F."/>
            <person name="De Mita S."/>
            <person name="Krishnakumar V."/>
            <person name="Gundlach H."/>
            <person name="Zhou S."/>
            <person name="Mudge J."/>
            <person name="Bharti A.K."/>
            <person name="Murray J.D."/>
            <person name="Naoumkina M.A."/>
            <person name="Rosen B."/>
            <person name="Silverstein K.A."/>
            <person name="Tang H."/>
            <person name="Rombauts S."/>
            <person name="Zhao P.X."/>
            <person name="Zhou P."/>
            <person name="Barbe V."/>
            <person name="Bardou P."/>
            <person name="Bechner M."/>
            <person name="Bellec A."/>
            <person name="Berger A."/>
            <person name="Berges H."/>
            <person name="Bidwell S."/>
            <person name="Bisseling T."/>
            <person name="Choisne N."/>
            <person name="Couloux A."/>
            <person name="Denny R."/>
            <person name="Deshpande S."/>
            <person name="Dai X."/>
            <person name="Doyle J.J."/>
            <person name="Dudez A.M."/>
            <person name="Farmer A.D."/>
            <person name="Fouteau S."/>
            <person name="Franken C."/>
            <person name="Gibelin C."/>
            <person name="Gish J."/>
            <person name="Goldstein S."/>
            <person name="Gonzalez A.J."/>
            <person name="Green P.J."/>
            <person name="Hallab A."/>
            <person name="Hartog M."/>
            <person name="Hua A."/>
            <person name="Humphray S.J."/>
            <person name="Jeong D.H."/>
            <person name="Jing Y."/>
            <person name="Jocker A."/>
            <person name="Kenton S.M."/>
            <person name="Kim D.J."/>
            <person name="Klee K."/>
            <person name="Lai H."/>
            <person name="Lang C."/>
            <person name="Lin S."/>
            <person name="Macmil S.L."/>
            <person name="Magdelenat G."/>
            <person name="Matthews L."/>
            <person name="McCorrison J."/>
            <person name="Monaghan E.L."/>
            <person name="Mun J.H."/>
            <person name="Najar F.Z."/>
            <person name="Nicholson C."/>
            <person name="Noirot C."/>
            <person name="O'Bleness M."/>
            <person name="Paule C.R."/>
            <person name="Poulain J."/>
            <person name="Prion F."/>
            <person name="Qin B."/>
            <person name="Qu C."/>
            <person name="Retzel E.F."/>
            <person name="Riddle C."/>
            <person name="Sallet E."/>
            <person name="Samain S."/>
            <person name="Samson N."/>
            <person name="Sanders I."/>
            <person name="Saurat O."/>
            <person name="Scarpelli C."/>
            <person name="Schiex T."/>
            <person name="Segurens B."/>
            <person name="Severin A.J."/>
            <person name="Sherrier D.J."/>
            <person name="Shi R."/>
            <person name="Sims S."/>
            <person name="Singer S.R."/>
            <person name="Sinharoy S."/>
            <person name="Sterck L."/>
            <person name="Viollet A."/>
            <person name="Wang B.B."/>
            <person name="Wang K."/>
            <person name="Wang M."/>
            <person name="Wang X."/>
            <person name="Warfsmann J."/>
            <person name="Weissenbach J."/>
            <person name="White D.D."/>
            <person name="White J.D."/>
            <person name="Wiley G.B."/>
            <person name="Wincker P."/>
            <person name="Xing Y."/>
            <person name="Yang L."/>
            <person name="Yao Z."/>
            <person name="Ying F."/>
            <person name="Zhai J."/>
            <person name="Zhou L."/>
            <person name="Zuber A."/>
            <person name="Denarie J."/>
            <person name="Dixon R.A."/>
            <person name="May G.D."/>
            <person name="Schwartz D.C."/>
            <person name="Rogers J."/>
            <person name="Quetier F."/>
            <person name="Town C.D."/>
            <person name="Roe B.A."/>
        </authorList>
    </citation>
    <scope>NUCLEOTIDE SEQUENCE [LARGE SCALE GENOMIC DNA]</scope>
    <source>
        <strain evidence="5">A17</strain>
        <strain evidence="6 7">cv. Jemalong A17</strain>
    </source>
</reference>
<name>G7K0F5_MEDTR</name>
<dbReference type="SUPFAM" id="SSF54928">
    <property type="entry name" value="RNA-binding domain, RBD"/>
    <property type="match status" value="2"/>
</dbReference>
<organism evidence="5 7">
    <name type="scientific">Medicago truncatula</name>
    <name type="common">Barrel medic</name>
    <name type="synonym">Medicago tribuloides</name>
    <dbReference type="NCBI Taxonomy" id="3880"/>
    <lineage>
        <taxon>Eukaryota</taxon>
        <taxon>Viridiplantae</taxon>
        <taxon>Streptophyta</taxon>
        <taxon>Embryophyta</taxon>
        <taxon>Tracheophyta</taxon>
        <taxon>Spermatophyta</taxon>
        <taxon>Magnoliopsida</taxon>
        <taxon>eudicotyledons</taxon>
        <taxon>Gunneridae</taxon>
        <taxon>Pentapetalae</taxon>
        <taxon>rosids</taxon>
        <taxon>fabids</taxon>
        <taxon>Fabales</taxon>
        <taxon>Fabaceae</taxon>
        <taxon>Papilionoideae</taxon>
        <taxon>50 kb inversion clade</taxon>
        <taxon>NPAAA clade</taxon>
        <taxon>Hologalegina</taxon>
        <taxon>IRL clade</taxon>
        <taxon>Trifolieae</taxon>
        <taxon>Medicago</taxon>
    </lineage>
</organism>
<dbReference type="Gene3D" id="3.30.70.330">
    <property type="match status" value="2"/>
</dbReference>
<dbReference type="GO" id="GO:0000381">
    <property type="term" value="P:regulation of alternative mRNA splicing, via spliceosome"/>
    <property type="evidence" value="ECO:0000318"/>
    <property type="project" value="GO_Central"/>
</dbReference>
<keyword evidence="3" id="KW-0508">mRNA splicing</keyword>
<reference evidence="6" key="3">
    <citation type="submission" date="2015-04" db="UniProtKB">
        <authorList>
            <consortium name="EnsemblPlants"/>
        </authorList>
    </citation>
    <scope>IDENTIFICATION</scope>
    <source>
        <strain evidence="6">cv. Jemalong A17</strain>
    </source>
</reference>
<dbReference type="GO" id="GO:0005681">
    <property type="term" value="C:spliceosomal complex"/>
    <property type="evidence" value="ECO:0007669"/>
    <property type="project" value="UniProtKB-KW"/>
</dbReference>